<dbReference type="SUPFAM" id="SSF81324">
    <property type="entry name" value="Voltage-gated potassium channels"/>
    <property type="match status" value="1"/>
</dbReference>
<dbReference type="Proteomes" id="UP000069135">
    <property type="component" value="Chromosome"/>
</dbReference>
<evidence type="ECO:0000259" key="2">
    <source>
        <dbReference type="Pfam" id="PF07885"/>
    </source>
</evidence>
<keyword evidence="1" id="KW-0812">Transmembrane</keyword>
<gene>
    <name evidence="3" type="ORF">PeribacterD1_0758</name>
</gene>
<reference evidence="3 4" key="2">
    <citation type="journal article" date="2016" name="PeerJ">
        <title>Analysis of five complete genome sequences for members of the class Peribacteria in the recently recognized Peregrinibacteria bacterial phylum.</title>
        <authorList>
            <person name="Anantharaman K."/>
            <person name="Brown C.T."/>
            <person name="Burstein D."/>
            <person name="Castelle C.J."/>
            <person name="Probst A.J."/>
            <person name="Thomas B.C."/>
            <person name="Williams K.H."/>
            <person name="Banfield J.F."/>
        </authorList>
    </citation>
    <scope>NUCLEOTIDE SEQUENCE [LARGE SCALE GENOMIC DNA]</scope>
    <source>
        <strain evidence="3">RIFOXYD1_FULL_PER-ii_59_16</strain>
    </source>
</reference>
<proteinExistence type="predicted"/>
<evidence type="ECO:0000313" key="4">
    <source>
        <dbReference type="Proteomes" id="UP000069135"/>
    </source>
</evidence>
<name>A0A0S1SPV6_9BACT</name>
<dbReference type="Pfam" id="PF07885">
    <property type="entry name" value="Ion_trans_2"/>
    <property type="match status" value="1"/>
</dbReference>
<accession>A0A0S1STJ3</accession>
<evidence type="ECO:0000313" key="3">
    <source>
        <dbReference type="EMBL" id="ALM13429.1"/>
    </source>
</evidence>
<protein>
    <submittedName>
        <fullName evidence="3">Ion transport 2 domain protein</fullName>
    </submittedName>
</protein>
<accession>A0A0S1SL02</accession>
<keyword evidence="1" id="KW-0472">Membrane</keyword>
<dbReference type="EMBL" id="CP013065">
    <property type="protein sequence ID" value="ALM13429.1"/>
    <property type="molecule type" value="Genomic_DNA"/>
</dbReference>
<evidence type="ECO:0000256" key="1">
    <source>
        <dbReference type="SAM" id="Phobius"/>
    </source>
</evidence>
<keyword evidence="1" id="KW-1133">Transmembrane helix</keyword>
<organism evidence="3 4">
    <name type="scientific">Candidatus Peribacter riflensis</name>
    <dbReference type="NCBI Taxonomy" id="1735162"/>
    <lineage>
        <taxon>Bacteria</taxon>
        <taxon>Candidatus Peregrinibacteriota</taxon>
        <taxon>Candidatus Peribacteria</taxon>
        <taxon>Candidatus Peribacterales</taxon>
        <taxon>Candidatus Peribacteraceae</taxon>
        <taxon>Candidatus Peribacter</taxon>
    </lineage>
</organism>
<feature type="transmembrane region" description="Helical" evidence="1">
    <location>
        <begin position="95"/>
        <end position="116"/>
    </location>
</feature>
<sequence>MQHGSPNNGRPRLHQRLAEKIITLPYTALFSLWFVLAALFAAAYALLAVFAPEHAPQALLDQGPLRLIGNSLYYSVITSTTTGYGDIVPMGFSKFLSCIQSVVGFFLLAVFVTKLVSQQQELAVRQMHKLTYEDVFHNTREGLFVIRNDFDRLIQKVEQREPLTLEDWDDLAIAFKQGQSLLLEIPEFYSPEEVGLYTIDERREQLLQEAVHRTLHRINQLIDGFGLAGIDWTAHQKSAQELKEFLSVVGRVAPLWHARSPYAKNESFEMILRLKERAMNRMKHAA</sequence>
<accession>A0A0S1SPV6</accession>
<dbReference type="Gene3D" id="1.10.287.70">
    <property type="match status" value="1"/>
</dbReference>
<feature type="domain" description="Potassium channel" evidence="2">
    <location>
        <begin position="68"/>
        <end position="117"/>
    </location>
</feature>
<dbReference type="InterPro" id="IPR013099">
    <property type="entry name" value="K_chnl_dom"/>
</dbReference>
<feature type="transmembrane region" description="Helical" evidence="1">
    <location>
        <begin position="21"/>
        <end position="51"/>
    </location>
</feature>
<dbReference type="AlphaFoldDB" id="A0A0S1SPV6"/>
<reference evidence="4" key="1">
    <citation type="submission" date="2015-10" db="EMBL/GenBank/DDBJ databases">
        <title>Analysis of five complete genome sequences for members of the class Peribacteria in the recently recognized Peregrinibacteria bacterial phylum.</title>
        <authorList>
            <person name="Anantharaman K."/>
            <person name="Brown C.T."/>
            <person name="Burstein D."/>
            <person name="Castelle C.J."/>
            <person name="Probst A.J."/>
            <person name="Thomas B.C."/>
            <person name="Williams K.H."/>
            <person name="Banfield J.F."/>
        </authorList>
    </citation>
    <scope>NUCLEOTIDE SEQUENCE [LARGE SCALE GENOMIC DNA]</scope>
</reference>